<organism evidence="2 3">
    <name type="scientific">Neokomagataea tanensis NBRC 106556</name>
    <dbReference type="NCBI Taxonomy" id="1223519"/>
    <lineage>
        <taxon>Bacteria</taxon>
        <taxon>Pseudomonadati</taxon>
        <taxon>Pseudomonadota</taxon>
        <taxon>Alphaproteobacteria</taxon>
        <taxon>Acetobacterales</taxon>
        <taxon>Acetobacteraceae</taxon>
        <taxon>Neokomagataea</taxon>
    </lineage>
</organism>
<dbReference type="RefSeq" id="WP_068168291.1">
    <property type="nucleotide sequence ID" value="NZ_BAQB01000008.1"/>
</dbReference>
<dbReference type="SUPFAM" id="SSF159664">
    <property type="entry name" value="CobE/GbiG C-terminal domain-like"/>
    <property type="match status" value="1"/>
</dbReference>
<dbReference type="InterPro" id="IPR036518">
    <property type="entry name" value="CobE/GbiG_C_sf"/>
</dbReference>
<dbReference type="Gene3D" id="3.30.420.180">
    <property type="entry name" value="CobE/GbiG C-terminal domain"/>
    <property type="match status" value="1"/>
</dbReference>
<dbReference type="PANTHER" id="PTHR37477">
    <property type="entry name" value="COBALT-PRECORRIN-5A HYDROLASE"/>
    <property type="match status" value="1"/>
</dbReference>
<feature type="domain" description="CobE/GbiG C-terminal" evidence="1">
    <location>
        <begin position="6"/>
        <end position="120"/>
    </location>
</feature>
<proteinExistence type="predicted"/>
<dbReference type="Proteomes" id="UP001062443">
    <property type="component" value="Unassembled WGS sequence"/>
</dbReference>
<dbReference type="PANTHER" id="PTHR37477:SF1">
    <property type="entry name" value="COBALT-PRECORRIN-5A HYDROLASE"/>
    <property type="match status" value="1"/>
</dbReference>
<accession>A0ABQ0QI47</accession>
<evidence type="ECO:0000313" key="3">
    <source>
        <dbReference type="Proteomes" id="UP001062443"/>
    </source>
</evidence>
<dbReference type="InterPro" id="IPR002750">
    <property type="entry name" value="CobE/GbiG_C"/>
</dbReference>
<evidence type="ECO:0000313" key="2">
    <source>
        <dbReference type="EMBL" id="GBR45609.1"/>
    </source>
</evidence>
<dbReference type="Pfam" id="PF01890">
    <property type="entry name" value="CbiG_C"/>
    <property type="match status" value="1"/>
</dbReference>
<keyword evidence="3" id="KW-1185">Reference proteome</keyword>
<evidence type="ECO:0000259" key="1">
    <source>
        <dbReference type="Pfam" id="PF01890"/>
    </source>
</evidence>
<sequence length="125" mass="12542">MKEGHYVAGLGARPGVGADDIVALLRAVLPAGVRRLAVPVFRSGEIGILHAAEVLGLEIAWIAAEALAERQKDCMSHSARAQVAVGFSSVAEGCALAGAGVGSTIVVPKQVGRNVTCAVAVSGGD</sequence>
<gene>
    <name evidence="2" type="ORF">AA106556_0828</name>
</gene>
<name>A0ABQ0QI47_9PROT</name>
<dbReference type="InterPro" id="IPR052553">
    <property type="entry name" value="CbiG_hydrolase"/>
</dbReference>
<comment type="caution">
    <text evidence="2">The sequence shown here is derived from an EMBL/GenBank/DDBJ whole genome shotgun (WGS) entry which is preliminary data.</text>
</comment>
<protein>
    <submittedName>
        <fullName evidence="2">Cobalamin biosynthesis protein</fullName>
    </submittedName>
</protein>
<reference evidence="2" key="1">
    <citation type="submission" date="2013-04" db="EMBL/GenBank/DDBJ databases">
        <title>The genome sequencing project of 58 acetic acid bacteria.</title>
        <authorList>
            <person name="Okamoto-Kainuma A."/>
            <person name="Ishikawa M."/>
            <person name="Umino S."/>
            <person name="Koizumi Y."/>
            <person name="Shiwa Y."/>
            <person name="Yoshikawa H."/>
            <person name="Matsutani M."/>
            <person name="Matsushita K."/>
        </authorList>
    </citation>
    <scope>NUCLEOTIDE SEQUENCE</scope>
    <source>
        <strain evidence="2">NBRC 106556</strain>
    </source>
</reference>
<dbReference type="EMBL" id="BAQB01000008">
    <property type="protein sequence ID" value="GBR45609.1"/>
    <property type="molecule type" value="Genomic_DNA"/>
</dbReference>